<evidence type="ECO:0000313" key="4">
    <source>
        <dbReference type="EMBL" id="MEQ7154540.1"/>
    </source>
</evidence>
<dbReference type="InterPro" id="IPR050744">
    <property type="entry name" value="AI-2_Isomerase_LsrG"/>
</dbReference>
<keyword evidence="2" id="KW-0732">Signal</keyword>
<feature type="domain" description="ABM" evidence="3">
    <location>
        <begin position="33"/>
        <end position="122"/>
    </location>
</feature>
<keyword evidence="4" id="KW-0503">Monooxygenase</keyword>
<dbReference type="EC" id="1.-.-.-" evidence="4"/>
<accession>A0ABV1NL05</accession>
<dbReference type="EMBL" id="JBEGDD010000003">
    <property type="protein sequence ID" value="MEQ7154540.1"/>
    <property type="molecule type" value="Genomic_DNA"/>
</dbReference>
<organism evidence="4 5">
    <name type="scientific">Brevundimonas aurifodinae</name>
    <dbReference type="NCBI Taxonomy" id="1508312"/>
    <lineage>
        <taxon>Bacteria</taxon>
        <taxon>Pseudomonadati</taxon>
        <taxon>Pseudomonadota</taxon>
        <taxon>Alphaproteobacteria</taxon>
        <taxon>Caulobacterales</taxon>
        <taxon>Caulobacteraceae</taxon>
        <taxon>Brevundimonas</taxon>
    </lineage>
</organism>
<dbReference type="InterPro" id="IPR007138">
    <property type="entry name" value="ABM_dom"/>
</dbReference>
<keyword evidence="4" id="KW-0560">Oxidoreductase</keyword>
<name>A0ABV1NL05_9CAUL</name>
<dbReference type="PANTHER" id="PTHR33336">
    <property type="entry name" value="QUINOL MONOOXYGENASE YGIN-RELATED"/>
    <property type="match status" value="1"/>
</dbReference>
<dbReference type="Pfam" id="PF03992">
    <property type="entry name" value="ABM"/>
    <property type="match status" value="1"/>
</dbReference>
<dbReference type="GO" id="GO:0004497">
    <property type="term" value="F:monooxygenase activity"/>
    <property type="evidence" value="ECO:0007669"/>
    <property type="project" value="UniProtKB-KW"/>
</dbReference>
<dbReference type="Proteomes" id="UP001445732">
    <property type="component" value="Unassembled WGS sequence"/>
</dbReference>
<protein>
    <submittedName>
        <fullName evidence="4">Quinol monooxygenase</fullName>
        <ecNumber evidence="4">1.-.-.-</ecNumber>
    </submittedName>
</protein>
<feature type="signal peptide" evidence="2">
    <location>
        <begin position="1"/>
        <end position="20"/>
    </location>
</feature>
<comment type="caution">
    <text evidence="4">The sequence shown here is derived from an EMBL/GenBank/DDBJ whole genome shotgun (WGS) entry which is preliminary data.</text>
</comment>
<evidence type="ECO:0000259" key="3">
    <source>
        <dbReference type="PROSITE" id="PS51725"/>
    </source>
</evidence>
<dbReference type="PROSITE" id="PS51725">
    <property type="entry name" value="ABM"/>
    <property type="match status" value="1"/>
</dbReference>
<dbReference type="Gene3D" id="3.30.70.100">
    <property type="match status" value="1"/>
</dbReference>
<evidence type="ECO:0000313" key="5">
    <source>
        <dbReference type="Proteomes" id="UP001445732"/>
    </source>
</evidence>
<dbReference type="SUPFAM" id="SSF54909">
    <property type="entry name" value="Dimeric alpha+beta barrel"/>
    <property type="match status" value="1"/>
</dbReference>
<proteinExistence type="predicted"/>
<dbReference type="InterPro" id="IPR011008">
    <property type="entry name" value="Dimeric_a/b-barrel"/>
</dbReference>
<sequence>MFRTLLAIAALTAIALPGAAQVPVSATHPNGEVVLVVDFEVKPGLEAEFETAFARSTHCSRLEPGNVTFNIHRVVESPSHYVLYEVWRSAGALESHFQQPYTVALFAMFDRALVRPVTEGGLRYLGDLDPADRSPPVASDPASDPRCR</sequence>
<gene>
    <name evidence="4" type="ORF">ABN401_04870</name>
</gene>
<evidence type="ECO:0000256" key="1">
    <source>
        <dbReference type="SAM" id="MobiDB-lite"/>
    </source>
</evidence>
<keyword evidence="5" id="KW-1185">Reference proteome</keyword>
<dbReference type="PANTHER" id="PTHR33336:SF3">
    <property type="entry name" value="ABM DOMAIN-CONTAINING PROTEIN"/>
    <property type="match status" value="1"/>
</dbReference>
<feature type="chain" id="PRO_5046160702" evidence="2">
    <location>
        <begin position="21"/>
        <end position="148"/>
    </location>
</feature>
<feature type="region of interest" description="Disordered" evidence="1">
    <location>
        <begin position="125"/>
        <end position="148"/>
    </location>
</feature>
<dbReference type="RefSeq" id="WP_349683707.1">
    <property type="nucleotide sequence ID" value="NZ_JBEGDD010000003.1"/>
</dbReference>
<evidence type="ECO:0000256" key="2">
    <source>
        <dbReference type="SAM" id="SignalP"/>
    </source>
</evidence>
<reference evidence="4 5" key="1">
    <citation type="submission" date="2024-06" db="EMBL/GenBank/DDBJ databases">
        <title>Brevundimonas sp. C11.</title>
        <authorList>
            <person name="Maltman C."/>
        </authorList>
    </citation>
    <scope>NUCLEOTIDE SEQUENCE [LARGE SCALE GENOMIC DNA]</scope>
    <source>
        <strain evidence="4 5">C11</strain>
    </source>
</reference>